<dbReference type="GO" id="GO:0008324">
    <property type="term" value="F:monoatomic cation transmembrane transporter activity"/>
    <property type="evidence" value="ECO:0007669"/>
    <property type="project" value="InterPro"/>
</dbReference>
<keyword evidence="5" id="KW-0967">Endosome</keyword>
<evidence type="ECO:0000259" key="12">
    <source>
        <dbReference type="Pfam" id="PF01545"/>
    </source>
</evidence>
<keyword evidence="9 11" id="KW-0472">Membrane</keyword>
<organism evidence="13">
    <name type="scientific">Kuenenia stuttgartiensis</name>
    <dbReference type="NCBI Taxonomy" id="174633"/>
    <lineage>
        <taxon>Bacteria</taxon>
        <taxon>Pseudomonadati</taxon>
        <taxon>Planctomycetota</taxon>
        <taxon>Candidatus Brocadiia</taxon>
        <taxon>Candidatus Brocadiales</taxon>
        <taxon>Candidatus Brocadiaceae</taxon>
        <taxon>Candidatus Kuenenia</taxon>
    </lineage>
</organism>
<evidence type="ECO:0000256" key="4">
    <source>
        <dbReference type="ARBA" id="ARBA00022692"/>
    </source>
</evidence>
<dbReference type="AlphaFoldDB" id="Q1PXP2"/>
<dbReference type="PANTHER" id="PTHR31937">
    <property type="entry name" value="TRANSMEMBRANE PROTEIN 163"/>
    <property type="match status" value="1"/>
</dbReference>
<dbReference type="InterPro" id="IPR026765">
    <property type="entry name" value="Tmem163"/>
</dbReference>
<dbReference type="EMBL" id="CT573073">
    <property type="protein sequence ID" value="CAJ72002.1"/>
    <property type="molecule type" value="Genomic_DNA"/>
</dbReference>
<dbReference type="GO" id="GO:0016020">
    <property type="term" value="C:membrane"/>
    <property type="evidence" value="ECO:0007669"/>
    <property type="project" value="InterPro"/>
</dbReference>
<dbReference type="InterPro" id="IPR027469">
    <property type="entry name" value="Cation_efflux_TMD_sf"/>
</dbReference>
<evidence type="ECO:0000256" key="9">
    <source>
        <dbReference type="ARBA" id="ARBA00023136"/>
    </source>
</evidence>
<keyword evidence="8" id="KW-0770">Synapse</keyword>
<feature type="transmembrane region" description="Helical" evidence="11">
    <location>
        <begin position="26"/>
        <end position="44"/>
    </location>
</feature>
<dbReference type="SUPFAM" id="SSF161111">
    <property type="entry name" value="Cation efflux protein transmembrane domain-like"/>
    <property type="match status" value="1"/>
</dbReference>
<feature type="transmembrane region" description="Helical" evidence="11">
    <location>
        <begin position="164"/>
        <end position="187"/>
    </location>
</feature>
<gene>
    <name evidence="13" type="ORF">kustc1257</name>
</gene>
<keyword evidence="7 11" id="KW-1133">Transmembrane helix</keyword>
<protein>
    <recommendedName>
        <fullName evidence="12">Cation efflux protein transmembrane domain-containing protein</fullName>
    </recommendedName>
</protein>
<keyword evidence="6" id="KW-0862">Zinc</keyword>
<proteinExistence type="inferred from homology"/>
<evidence type="ECO:0000256" key="2">
    <source>
        <dbReference type="ARBA" id="ARBA00004644"/>
    </source>
</evidence>
<sequence>MLSGKFRIVLLLEFEEGGVVEKEVAVLYKWASVLALITIFYNIAEGGVSVGFGLGDETVSLFGFGLDSFVEVISGVGIWHMVRRQRKNPAAVPDIFERQALRITGFAFYLLTFGLAGTAIVNIFTHHHPETTFWGIIIAAVSIVTMWILIHYKVKIGKALRSPAILADANCTKTCVYLSFALLFASIGYELTGIGWFDSIGAVVIAGFSWKEGRESFLKAKGIGCKCQTNCP</sequence>
<reference evidence="13" key="2">
    <citation type="submission" date="2006-01" db="EMBL/GenBank/DDBJ databases">
        <authorList>
            <person name="Genoscope"/>
        </authorList>
    </citation>
    <scope>NUCLEOTIDE SEQUENCE</scope>
</reference>
<evidence type="ECO:0000256" key="6">
    <source>
        <dbReference type="ARBA" id="ARBA00022833"/>
    </source>
</evidence>
<evidence type="ECO:0000256" key="5">
    <source>
        <dbReference type="ARBA" id="ARBA00022753"/>
    </source>
</evidence>
<feature type="transmembrane region" description="Helical" evidence="11">
    <location>
        <begin position="131"/>
        <end position="152"/>
    </location>
</feature>
<accession>Q1PXP2</accession>
<dbReference type="GO" id="GO:0031410">
    <property type="term" value="C:cytoplasmic vesicle"/>
    <property type="evidence" value="ECO:0007669"/>
    <property type="project" value="UniProtKB-KW"/>
</dbReference>
<feature type="transmembrane region" description="Helical" evidence="11">
    <location>
        <begin position="103"/>
        <end position="125"/>
    </location>
</feature>
<dbReference type="PANTHER" id="PTHR31937:SF2">
    <property type="entry name" value="TRANSMEMBRANE PROTEIN 163"/>
    <property type="match status" value="1"/>
</dbReference>
<evidence type="ECO:0000256" key="7">
    <source>
        <dbReference type="ARBA" id="ARBA00022989"/>
    </source>
</evidence>
<dbReference type="Gene3D" id="1.20.1510.10">
    <property type="entry name" value="Cation efflux protein transmembrane domain"/>
    <property type="match status" value="1"/>
</dbReference>
<evidence type="ECO:0000256" key="10">
    <source>
        <dbReference type="ARBA" id="ARBA00023329"/>
    </source>
</evidence>
<keyword evidence="10" id="KW-0968">Cytoplasmic vesicle</keyword>
<comment type="similarity">
    <text evidence="3">Belongs to the TMEM163 family.</text>
</comment>
<dbReference type="Pfam" id="PF01545">
    <property type="entry name" value="Cation_efflux"/>
    <property type="match status" value="1"/>
</dbReference>
<dbReference type="InterPro" id="IPR058533">
    <property type="entry name" value="Cation_efflux_TM"/>
</dbReference>
<evidence type="ECO:0000256" key="1">
    <source>
        <dbReference type="ARBA" id="ARBA00004146"/>
    </source>
</evidence>
<evidence type="ECO:0000256" key="8">
    <source>
        <dbReference type="ARBA" id="ARBA00023018"/>
    </source>
</evidence>
<keyword evidence="4 11" id="KW-0812">Transmembrane</keyword>
<feature type="domain" description="Cation efflux protein transmembrane" evidence="12">
    <location>
        <begin position="105"/>
        <end position="219"/>
    </location>
</feature>
<name>Q1PXP2_KUEST</name>
<evidence type="ECO:0000256" key="11">
    <source>
        <dbReference type="SAM" id="Phobius"/>
    </source>
</evidence>
<feature type="transmembrane region" description="Helical" evidence="11">
    <location>
        <begin position="64"/>
        <end position="82"/>
    </location>
</feature>
<evidence type="ECO:0000256" key="3">
    <source>
        <dbReference type="ARBA" id="ARBA00008731"/>
    </source>
</evidence>
<comment type="subcellular location">
    <subcellularLocation>
        <location evidence="2">Cytoplasmic vesicle</location>
        <location evidence="2">Secretory vesicle</location>
        <location evidence="2">Synaptic vesicle membrane</location>
        <topology evidence="2">Multi-pass membrane protein</topology>
    </subcellularLocation>
    <subcellularLocation>
        <location evidence="1">Early endosome membrane</location>
    </subcellularLocation>
</comment>
<reference evidence="13" key="1">
    <citation type="journal article" date="2006" name="Nature">
        <title>Deciphering the evolution and metabolism of an anammox bacterium from a community genome.</title>
        <authorList>
            <person name="Strous M."/>
            <person name="Pelletier E."/>
            <person name="Mangenot S."/>
            <person name="Rattei T."/>
            <person name="Lehner A."/>
            <person name="Taylor M.W."/>
            <person name="Horn M."/>
            <person name="Daims H."/>
            <person name="Bartol-Mavel D."/>
            <person name="Wincker P."/>
            <person name="Barbe V."/>
            <person name="Fonknechten N."/>
            <person name="Vallenet D."/>
            <person name="Segurens B."/>
            <person name="Schenowitz-Truong C."/>
            <person name="Medigue C."/>
            <person name="Collingro A."/>
            <person name="Snel B."/>
            <person name="Dutilh B.E."/>
            <person name="OpDenCamp H.J.M."/>
            <person name="vanDerDrift C."/>
            <person name="Cirpus I."/>
            <person name="vanDePas-Schoonen K.T."/>
            <person name="Harhangi H.R."/>
            <person name="vanNiftrik L."/>
            <person name="Schmid M."/>
            <person name="Keltjens J."/>
            <person name="vanDeVossenberg J."/>
            <person name="Kartal B."/>
            <person name="Meier H."/>
            <person name="Frishman D."/>
            <person name="Huynen M.A."/>
            <person name="Mewes H."/>
            <person name="Weissenbach J."/>
            <person name="Jetten M.S.M."/>
            <person name="Wagner M."/>
            <person name="LePaslier D."/>
        </authorList>
    </citation>
    <scope>NUCLEOTIDE SEQUENCE</scope>
</reference>
<evidence type="ECO:0000313" key="13">
    <source>
        <dbReference type="EMBL" id="CAJ72002.1"/>
    </source>
</evidence>